<protein>
    <submittedName>
        <fullName evidence="1">Uncharacterized protein</fullName>
    </submittedName>
</protein>
<dbReference type="OrthoDB" id="10054414at2759"/>
<comment type="caution">
    <text evidence="1">The sequence shown here is derived from an EMBL/GenBank/DDBJ whole genome shotgun (WGS) entry which is preliminary data.</text>
</comment>
<name>A0A9W7A6W6_9STRA</name>
<dbReference type="AlphaFoldDB" id="A0A9W7A6W6"/>
<keyword evidence="2" id="KW-1185">Reference proteome</keyword>
<dbReference type="EMBL" id="BRXY01000112">
    <property type="protein sequence ID" value="GMH66867.1"/>
    <property type="molecule type" value="Genomic_DNA"/>
</dbReference>
<dbReference type="Proteomes" id="UP001165085">
    <property type="component" value="Unassembled WGS sequence"/>
</dbReference>
<evidence type="ECO:0000313" key="2">
    <source>
        <dbReference type="Proteomes" id="UP001165085"/>
    </source>
</evidence>
<dbReference type="InterPro" id="IPR036412">
    <property type="entry name" value="HAD-like_sf"/>
</dbReference>
<organism evidence="1 2">
    <name type="scientific">Triparma strigata</name>
    <dbReference type="NCBI Taxonomy" id="1606541"/>
    <lineage>
        <taxon>Eukaryota</taxon>
        <taxon>Sar</taxon>
        <taxon>Stramenopiles</taxon>
        <taxon>Ochrophyta</taxon>
        <taxon>Bolidophyceae</taxon>
        <taxon>Parmales</taxon>
        <taxon>Triparmaceae</taxon>
        <taxon>Triparma</taxon>
    </lineage>
</organism>
<sequence>MATKSLQEQCNESVSLLAARQINFLALDFDLTVIDIHTGGAWQGTAEELIEHVRPLFKGLIVAACESGMSVAIVTFSPQVPMIRAVLQLLVPTYSAQIPIRGADRTWCYEGSGSQEGKQAHMASAVEEILAMKETVITRRSTLLIDDDANNIKVALSEGVRAIWLNPRDEGRLLGNIKELLE</sequence>
<reference evidence="2" key="1">
    <citation type="journal article" date="2023" name="Commun. Biol.">
        <title>Genome analysis of Parmales, the sister group of diatoms, reveals the evolutionary specialization of diatoms from phago-mixotrophs to photoautotrophs.</title>
        <authorList>
            <person name="Ban H."/>
            <person name="Sato S."/>
            <person name="Yoshikawa S."/>
            <person name="Yamada K."/>
            <person name="Nakamura Y."/>
            <person name="Ichinomiya M."/>
            <person name="Sato N."/>
            <person name="Blanc-Mathieu R."/>
            <person name="Endo H."/>
            <person name="Kuwata A."/>
            <person name="Ogata H."/>
        </authorList>
    </citation>
    <scope>NUCLEOTIDE SEQUENCE [LARGE SCALE GENOMIC DNA]</scope>
    <source>
        <strain evidence="2">NIES 3701</strain>
    </source>
</reference>
<dbReference type="SUPFAM" id="SSF56784">
    <property type="entry name" value="HAD-like"/>
    <property type="match status" value="1"/>
</dbReference>
<evidence type="ECO:0000313" key="1">
    <source>
        <dbReference type="EMBL" id="GMH66867.1"/>
    </source>
</evidence>
<accession>A0A9W7A6W6</accession>
<proteinExistence type="predicted"/>
<gene>
    <name evidence="1" type="ORF">TrST_g7504</name>
</gene>